<feature type="compositionally biased region" description="Polar residues" evidence="1">
    <location>
        <begin position="21"/>
        <end position="38"/>
    </location>
</feature>
<protein>
    <submittedName>
        <fullName evidence="2">Uncharacterized protein</fullName>
    </submittedName>
</protein>
<keyword evidence="3" id="KW-1185">Reference proteome</keyword>
<gene>
    <name evidence="2" type="ORF">KY290_024779</name>
</gene>
<accession>A0ABQ7UTF5</accession>
<comment type="caution">
    <text evidence="2">The sequence shown here is derived from an EMBL/GenBank/DDBJ whole genome shotgun (WGS) entry which is preliminary data.</text>
</comment>
<reference evidence="2 3" key="1">
    <citation type="journal article" date="2021" name="bioRxiv">
        <title>Chromosome-scale and haplotype-resolved genome assembly of a tetraploid potato cultivar.</title>
        <authorList>
            <person name="Sun H."/>
            <person name="Jiao W.-B."/>
            <person name="Krause K."/>
            <person name="Campoy J.A."/>
            <person name="Goel M."/>
            <person name="Folz-Donahue K."/>
            <person name="Kukat C."/>
            <person name="Huettel B."/>
            <person name="Schneeberger K."/>
        </authorList>
    </citation>
    <scope>NUCLEOTIDE SEQUENCE [LARGE SCALE GENOMIC DNA]</scope>
    <source>
        <strain evidence="2">SolTubOtavaFocal</strain>
        <tissue evidence="2">Leaves</tissue>
    </source>
</reference>
<evidence type="ECO:0000313" key="3">
    <source>
        <dbReference type="Proteomes" id="UP000826656"/>
    </source>
</evidence>
<feature type="region of interest" description="Disordered" evidence="1">
    <location>
        <begin position="1"/>
        <end position="39"/>
    </location>
</feature>
<name>A0ABQ7UTF5_SOLTU</name>
<dbReference type="EMBL" id="JAIVGD010000018">
    <property type="protein sequence ID" value="KAH0754509.1"/>
    <property type="molecule type" value="Genomic_DNA"/>
</dbReference>
<evidence type="ECO:0000313" key="2">
    <source>
        <dbReference type="EMBL" id="KAH0754509.1"/>
    </source>
</evidence>
<feature type="compositionally biased region" description="Basic and acidic residues" evidence="1">
    <location>
        <begin position="1"/>
        <end position="17"/>
    </location>
</feature>
<sequence length="62" mass="6806">MQIEVEEHPVQEIEAHGRCTSGLQNSLSDGADLSSQSAENRHLSIREAVVVFNSMDQVLEPS</sequence>
<organism evidence="2 3">
    <name type="scientific">Solanum tuberosum</name>
    <name type="common">Potato</name>
    <dbReference type="NCBI Taxonomy" id="4113"/>
    <lineage>
        <taxon>Eukaryota</taxon>
        <taxon>Viridiplantae</taxon>
        <taxon>Streptophyta</taxon>
        <taxon>Embryophyta</taxon>
        <taxon>Tracheophyta</taxon>
        <taxon>Spermatophyta</taxon>
        <taxon>Magnoliopsida</taxon>
        <taxon>eudicotyledons</taxon>
        <taxon>Gunneridae</taxon>
        <taxon>Pentapetalae</taxon>
        <taxon>asterids</taxon>
        <taxon>lamiids</taxon>
        <taxon>Solanales</taxon>
        <taxon>Solanaceae</taxon>
        <taxon>Solanoideae</taxon>
        <taxon>Solaneae</taxon>
        <taxon>Solanum</taxon>
    </lineage>
</organism>
<dbReference type="Proteomes" id="UP000826656">
    <property type="component" value="Unassembled WGS sequence"/>
</dbReference>
<proteinExistence type="predicted"/>
<evidence type="ECO:0000256" key="1">
    <source>
        <dbReference type="SAM" id="MobiDB-lite"/>
    </source>
</evidence>